<dbReference type="InterPro" id="IPR036005">
    <property type="entry name" value="Creatinase/aminopeptidase-like"/>
</dbReference>
<keyword evidence="11" id="KW-0732">Signal</keyword>
<protein>
    <recommendedName>
        <fullName evidence="4">Xaa-Pro aminopeptidase</fullName>
        <ecNumber evidence="4">3.4.11.9</ecNumber>
    </recommendedName>
</protein>
<evidence type="ECO:0000256" key="5">
    <source>
        <dbReference type="ARBA" id="ARBA00022670"/>
    </source>
</evidence>
<evidence type="ECO:0000256" key="10">
    <source>
        <dbReference type="RuleBase" id="RU000590"/>
    </source>
</evidence>
<keyword evidence="9" id="KW-0464">Manganese</keyword>
<evidence type="ECO:0000256" key="3">
    <source>
        <dbReference type="ARBA" id="ARBA00008766"/>
    </source>
</evidence>
<keyword evidence="5" id="KW-0645">Protease</keyword>
<dbReference type="Gene3D" id="3.90.230.10">
    <property type="entry name" value="Creatinase/methionine aminopeptidase superfamily"/>
    <property type="match status" value="1"/>
</dbReference>
<evidence type="ECO:0000256" key="1">
    <source>
        <dbReference type="ARBA" id="ARBA00001424"/>
    </source>
</evidence>
<dbReference type="InterPro" id="IPR052433">
    <property type="entry name" value="X-Pro_dipept-like"/>
</dbReference>
<keyword evidence="13" id="KW-0031">Aminopeptidase</keyword>
<reference evidence="13 14" key="1">
    <citation type="submission" date="2023-10" db="EMBL/GenBank/DDBJ databases">
        <title>Hymenobacter endophyticus sp. nov., an isolate from the leaf tissues of wheat.</title>
        <authorList>
            <person name="Dai Y."/>
        </authorList>
    </citation>
    <scope>NUCLEOTIDE SEQUENCE [LARGE SCALE GENOMIC DNA]</scope>
    <source>
        <strain evidence="13 14">ZK17L-C2</strain>
    </source>
</reference>
<dbReference type="InterPro" id="IPR029149">
    <property type="entry name" value="Creatin/AminoP/Spt16_N"/>
</dbReference>
<comment type="similarity">
    <text evidence="3 10">Belongs to the peptidase M24B family.</text>
</comment>
<dbReference type="SMART" id="SM01011">
    <property type="entry name" value="AMP_N"/>
    <property type="match status" value="1"/>
</dbReference>
<feature type="chain" id="PRO_5047062114" description="Xaa-Pro aminopeptidase" evidence="11">
    <location>
        <begin position="29"/>
        <end position="548"/>
    </location>
</feature>
<comment type="catalytic activity">
    <reaction evidence="1">
        <text>Release of any N-terminal amino acid, including proline, that is linked to proline, even from a dipeptide or tripeptide.</text>
        <dbReference type="EC" id="3.4.11.9"/>
    </reaction>
</comment>
<evidence type="ECO:0000313" key="14">
    <source>
        <dbReference type="Proteomes" id="UP001250698"/>
    </source>
</evidence>
<sequence length="548" mass="60228">MSTPSLSRAFRPVLLAAALLTLAPAAQAQHTIGPNHPADQLAPSFHKQRRELVRQALPAGSAAVVFAAPVRNRANDVDFVYHQNPDLYYLTGYQEPNSLLVLFKEPQTVNGQTGVTEMLFVDPRNPQREQWTGHRLGAEGARQQLGLQFAADNNAFATSGIKWSDFKTVLFAELPADVRDDDRDPSDLFNLVASFRQQAAVPTDFNPQQAELYTTIQRYGVANAANLRPYLENLIKQNPGVAQDAYVQAYLKATTDADRQKAIANRPVARFDASTLNDVLGDLRAVKTPEEIALLRRAVRISAVGQQEVMKATRPDMGEMEVQGLHEYVYKKYGAEFEGYPSIVGAGNNACVLHYITNDKPQVKNDLLLMDCGAEYHGYTADVTRTIPPSGKFSPAQRQIYDIVLAAQEAGFAACRPGAEFQAPHKAAQKVIADGLLKLGIIQKPEDVRTYFPHGTSHYLGLDVHDRGNYGPLQAGNVITVEPGIYIPEGSPCDKKWWNIGVRIEDDVLITSAGSENLSREAPRTVAEIEALMAKPSALDDFKLPALR</sequence>
<proteinExistence type="inferred from homology"/>
<dbReference type="Pfam" id="PF00557">
    <property type="entry name" value="Peptidase_M24"/>
    <property type="match status" value="1"/>
</dbReference>
<dbReference type="InterPro" id="IPR007865">
    <property type="entry name" value="Aminopep_P_N"/>
</dbReference>
<accession>A0ABU3TEM4</accession>
<comment type="caution">
    <text evidence="13">The sequence shown here is derived from an EMBL/GenBank/DDBJ whole genome shotgun (WGS) entry which is preliminary data.</text>
</comment>
<evidence type="ECO:0000256" key="9">
    <source>
        <dbReference type="ARBA" id="ARBA00023211"/>
    </source>
</evidence>
<keyword evidence="8" id="KW-0482">Metalloprotease</keyword>
<dbReference type="PANTHER" id="PTHR43226">
    <property type="entry name" value="XAA-PRO AMINOPEPTIDASE 3"/>
    <property type="match status" value="1"/>
</dbReference>
<evidence type="ECO:0000256" key="6">
    <source>
        <dbReference type="ARBA" id="ARBA00022723"/>
    </source>
</evidence>
<dbReference type="PANTHER" id="PTHR43226:SF4">
    <property type="entry name" value="XAA-PRO AMINOPEPTIDASE 3"/>
    <property type="match status" value="1"/>
</dbReference>
<keyword evidence="14" id="KW-1185">Reference proteome</keyword>
<dbReference type="RefSeq" id="WP_315997293.1">
    <property type="nucleotide sequence ID" value="NZ_JAWDJT010000002.1"/>
</dbReference>
<evidence type="ECO:0000256" key="8">
    <source>
        <dbReference type="ARBA" id="ARBA00023049"/>
    </source>
</evidence>
<dbReference type="EMBL" id="JAWDJT010000002">
    <property type="protein sequence ID" value="MDU0369804.1"/>
    <property type="molecule type" value="Genomic_DNA"/>
</dbReference>
<evidence type="ECO:0000256" key="4">
    <source>
        <dbReference type="ARBA" id="ARBA00012574"/>
    </source>
</evidence>
<feature type="domain" description="Aminopeptidase P N-terminal" evidence="12">
    <location>
        <begin position="41"/>
        <end position="189"/>
    </location>
</feature>
<evidence type="ECO:0000259" key="12">
    <source>
        <dbReference type="SMART" id="SM01011"/>
    </source>
</evidence>
<dbReference type="SUPFAM" id="SSF55920">
    <property type="entry name" value="Creatinase/aminopeptidase"/>
    <property type="match status" value="1"/>
</dbReference>
<dbReference type="GO" id="GO:0004177">
    <property type="term" value="F:aminopeptidase activity"/>
    <property type="evidence" value="ECO:0007669"/>
    <property type="project" value="UniProtKB-KW"/>
</dbReference>
<evidence type="ECO:0000256" key="7">
    <source>
        <dbReference type="ARBA" id="ARBA00022801"/>
    </source>
</evidence>
<evidence type="ECO:0000256" key="2">
    <source>
        <dbReference type="ARBA" id="ARBA00001936"/>
    </source>
</evidence>
<dbReference type="EC" id="3.4.11.9" evidence="4"/>
<dbReference type="Proteomes" id="UP001250698">
    <property type="component" value="Unassembled WGS sequence"/>
</dbReference>
<dbReference type="PROSITE" id="PS00491">
    <property type="entry name" value="PROLINE_PEPTIDASE"/>
    <property type="match status" value="1"/>
</dbReference>
<evidence type="ECO:0000313" key="13">
    <source>
        <dbReference type="EMBL" id="MDU0369804.1"/>
    </source>
</evidence>
<dbReference type="SUPFAM" id="SSF53092">
    <property type="entry name" value="Creatinase/prolidase N-terminal domain"/>
    <property type="match status" value="1"/>
</dbReference>
<organism evidence="13 14">
    <name type="scientific">Hymenobacter endophyticus</name>
    <dbReference type="NCBI Taxonomy" id="3076335"/>
    <lineage>
        <taxon>Bacteria</taxon>
        <taxon>Pseudomonadati</taxon>
        <taxon>Bacteroidota</taxon>
        <taxon>Cytophagia</taxon>
        <taxon>Cytophagales</taxon>
        <taxon>Hymenobacteraceae</taxon>
        <taxon>Hymenobacter</taxon>
    </lineage>
</organism>
<dbReference type="CDD" id="cd01087">
    <property type="entry name" value="Prolidase"/>
    <property type="match status" value="1"/>
</dbReference>
<comment type="cofactor">
    <cofactor evidence="2">
        <name>Mn(2+)</name>
        <dbReference type="ChEBI" id="CHEBI:29035"/>
    </cofactor>
</comment>
<name>A0ABU3TEM4_9BACT</name>
<gene>
    <name evidence="13" type="ORF">ROI90_05305</name>
</gene>
<dbReference type="Gene3D" id="3.40.350.10">
    <property type="entry name" value="Creatinase/prolidase N-terminal domain"/>
    <property type="match status" value="1"/>
</dbReference>
<evidence type="ECO:0000256" key="11">
    <source>
        <dbReference type="SAM" id="SignalP"/>
    </source>
</evidence>
<dbReference type="Pfam" id="PF05195">
    <property type="entry name" value="AMP_N"/>
    <property type="match status" value="1"/>
</dbReference>
<keyword evidence="6 10" id="KW-0479">Metal-binding</keyword>
<keyword evidence="7" id="KW-0378">Hydrolase</keyword>
<dbReference type="InterPro" id="IPR000994">
    <property type="entry name" value="Pept_M24"/>
</dbReference>
<dbReference type="InterPro" id="IPR001131">
    <property type="entry name" value="Peptidase_M24B_aminopep-P_CS"/>
</dbReference>
<feature type="signal peptide" evidence="11">
    <location>
        <begin position="1"/>
        <end position="28"/>
    </location>
</feature>